<protein>
    <recommendedName>
        <fullName evidence="2">DUF6160 domain-containing protein</fullName>
    </recommendedName>
</protein>
<keyword evidence="4" id="KW-1185">Reference proteome</keyword>
<reference evidence="3 4" key="1">
    <citation type="submission" date="2017-06" db="EMBL/GenBank/DDBJ databases">
        <title>Draft genome sequence of the halophilic bacterium Marinobacter vinifirmus FB1.</title>
        <authorList>
            <person name="Stepanov V.G."/>
            <person name="Roberts D.J."/>
            <person name="Fox G.E."/>
        </authorList>
    </citation>
    <scope>NUCLEOTIDE SEQUENCE [LARGE SCALE GENOMIC DNA]</scope>
    <source>
        <strain evidence="3 4">FB1</strain>
    </source>
</reference>
<comment type="caution">
    <text evidence="3">The sequence shown here is derived from an EMBL/GenBank/DDBJ whole genome shotgun (WGS) entry which is preliminary data.</text>
</comment>
<sequence>MKSLKKSALVLAIAGLPFVAQADLKPIDDAQMGSITGQAGVTIELETKVNIGEFRYTDEGSLAIKDISIGGAGEGMEDEMFKDIDINRDGEWGAFVNYTDLIDNIAINIDIADDGDAVIDVMPITAAPIDFAISTGQWTLEGHTDSTLLASNFNMVGIFNKVGIRVDTATDKLTLDTKIGISDLDVDVDFLGIGIRDLQMTKNTYLEKVAGKATGGSGPSILDAAADITLDVYKDQRFGSTDEALAIDLQQFDADMKIGQVLVGGTNIGSLTLDNLSVQNTRMRIYGHD</sequence>
<gene>
    <name evidence="3" type="ORF">B9Q17_16755</name>
</gene>
<feature type="domain" description="DUF6160" evidence="2">
    <location>
        <begin position="1"/>
        <end position="112"/>
    </location>
</feature>
<dbReference type="InterPro" id="IPR046158">
    <property type="entry name" value="DUF6160"/>
</dbReference>
<accession>A0A7Z1DV98</accession>
<dbReference type="Proteomes" id="UP000216984">
    <property type="component" value="Unassembled WGS sequence"/>
</dbReference>
<evidence type="ECO:0000256" key="1">
    <source>
        <dbReference type="SAM" id="SignalP"/>
    </source>
</evidence>
<feature type="signal peptide" evidence="1">
    <location>
        <begin position="1"/>
        <end position="22"/>
    </location>
</feature>
<dbReference type="EMBL" id="NEFY01000004">
    <property type="protein sequence ID" value="OZC36664.1"/>
    <property type="molecule type" value="Genomic_DNA"/>
</dbReference>
<dbReference type="RefSeq" id="WP_094624727.1">
    <property type="nucleotide sequence ID" value="NZ_NEFY01000004.1"/>
</dbReference>
<dbReference type="Pfam" id="PF19657">
    <property type="entry name" value="DUF6160"/>
    <property type="match status" value="1"/>
</dbReference>
<evidence type="ECO:0000259" key="2">
    <source>
        <dbReference type="Pfam" id="PF19657"/>
    </source>
</evidence>
<dbReference type="AlphaFoldDB" id="A0A7Z1DV98"/>
<feature type="chain" id="PRO_5030581016" description="DUF6160 domain-containing protein" evidence="1">
    <location>
        <begin position="23"/>
        <end position="289"/>
    </location>
</feature>
<proteinExistence type="predicted"/>
<keyword evidence="1" id="KW-0732">Signal</keyword>
<name>A0A7Z1DV98_9GAMM</name>
<organism evidence="3 4">
    <name type="scientific">Marinobacter vinifirmus</name>
    <dbReference type="NCBI Taxonomy" id="355591"/>
    <lineage>
        <taxon>Bacteria</taxon>
        <taxon>Pseudomonadati</taxon>
        <taxon>Pseudomonadota</taxon>
        <taxon>Gammaproteobacteria</taxon>
        <taxon>Pseudomonadales</taxon>
        <taxon>Marinobacteraceae</taxon>
        <taxon>Marinobacter</taxon>
    </lineage>
</organism>
<evidence type="ECO:0000313" key="3">
    <source>
        <dbReference type="EMBL" id="OZC36664.1"/>
    </source>
</evidence>
<evidence type="ECO:0000313" key="4">
    <source>
        <dbReference type="Proteomes" id="UP000216984"/>
    </source>
</evidence>